<dbReference type="SUPFAM" id="SSF57625">
    <property type="entry name" value="Invertebrate chitin-binding proteins"/>
    <property type="match status" value="1"/>
</dbReference>
<dbReference type="InterPro" id="IPR002557">
    <property type="entry name" value="Chitin-bd_dom"/>
</dbReference>
<dbReference type="InterPro" id="IPR036508">
    <property type="entry name" value="Chitin-bd_dom_sf"/>
</dbReference>
<keyword evidence="2" id="KW-0732">Signal</keyword>
<dbReference type="PANTHER" id="PTHR22933">
    <property type="entry name" value="FI18007P1-RELATED"/>
    <property type="match status" value="1"/>
</dbReference>
<accession>A0A7M7K5R7</accession>
<dbReference type="GeneID" id="111250708"/>
<dbReference type="PROSITE" id="PS50940">
    <property type="entry name" value="CHIT_BIND_II"/>
    <property type="match status" value="1"/>
</dbReference>
<evidence type="ECO:0000256" key="2">
    <source>
        <dbReference type="SAM" id="SignalP"/>
    </source>
</evidence>
<dbReference type="Proteomes" id="UP000594260">
    <property type="component" value="Unplaced"/>
</dbReference>
<feature type="region of interest" description="Disordered" evidence="1">
    <location>
        <begin position="157"/>
        <end position="188"/>
    </location>
</feature>
<dbReference type="InParanoid" id="A0A7M7K5R7"/>
<dbReference type="OrthoDB" id="6505560at2759"/>
<feature type="chain" id="PRO_5029631382" description="Chitin-binding type-2 domain-containing protein" evidence="2">
    <location>
        <begin position="19"/>
        <end position="313"/>
    </location>
</feature>
<feature type="signal peptide" evidence="2">
    <location>
        <begin position="1"/>
        <end position="18"/>
    </location>
</feature>
<dbReference type="AlphaFoldDB" id="A0A7M7K5R7"/>
<dbReference type="GO" id="GO:0008061">
    <property type="term" value="F:chitin binding"/>
    <property type="evidence" value="ECO:0007669"/>
    <property type="project" value="InterPro"/>
</dbReference>
<evidence type="ECO:0000313" key="5">
    <source>
        <dbReference type="Proteomes" id="UP000594260"/>
    </source>
</evidence>
<proteinExistence type="predicted"/>
<evidence type="ECO:0000256" key="1">
    <source>
        <dbReference type="SAM" id="MobiDB-lite"/>
    </source>
</evidence>
<protein>
    <recommendedName>
        <fullName evidence="3">Chitin-binding type-2 domain-containing protein</fullName>
    </recommendedName>
</protein>
<dbReference type="OMA" id="FSPAVAW"/>
<dbReference type="Gene3D" id="2.170.140.10">
    <property type="entry name" value="Chitin binding domain"/>
    <property type="match status" value="1"/>
</dbReference>
<dbReference type="EnsemblMetazoa" id="XM_022806324">
    <property type="protein sequence ID" value="XP_022662059"/>
    <property type="gene ID" value="LOC111250708"/>
</dbReference>
<dbReference type="PANTHER" id="PTHR22933:SF43">
    <property type="entry name" value="LP10131P"/>
    <property type="match status" value="1"/>
</dbReference>
<reference evidence="4" key="1">
    <citation type="submission" date="2021-01" db="UniProtKB">
        <authorList>
            <consortium name="EnsemblMetazoa"/>
        </authorList>
    </citation>
    <scope>IDENTIFICATION</scope>
</reference>
<feature type="domain" description="Chitin-binding type-2" evidence="3">
    <location>
        <begin position="252"/>
        <end position="313"/>
    </location>
</feature>
<dbReference type="RefSeq" id="XP_022662059.1">
    <property type="nucleotide sequence ID" value="XM_022806324.1"/>
</dbReference>
<dbReference type="GO" id="GO:0005576">
    <property type="term" value="C:extracellular region"/>
    <property type="evidence" value="ECO:0007669"/>
    <property type="project" value="InterPro"/>
</dbReference>
<organism evidence="4 5">
    <name type="scientific">Varroa destructor</name>
    <name type="common">Honeybee mite</name>
    <dbReference type="NCBI Taxonomy" id="109461"/>
    <lineage>
        <taxon>Eukaryota</taxon>
        <taxon>Metazoa</taxon>
        <taxon>Ecdysozoa</taxon>
        <taxon>Arthropoda</taxon>
        <taxon>Chelicerata</taxon>
        <taxon>Arachnida</taxon>
        <taxon>Acari</taxon>
        <taxon>Parasitiformes</taxon>
        <taxon>Mesostigmata</taxon>
        <taxon>Gamasina</taxon>
        <taxon>Dermanyssoidea</taxon>
        <taxon>Varroidae</taxon>
        <taxon>Varroa</taxon>
    </lineage>
</organism>
<dbReference type="KEGG" id="vde:111250708"/>
<evidence type="ECO:0000313" key="4">
    <source>
        <dbReference type="EnsemblMetazoa" id="XP_022662059"/>
    </source>
</evidence>
<feature type="region of interest" description="Disordered" evidence="1">
    <location>
        <begin position="219"/>
        <end position="238"/>
    </location>
</feature>
<feature type="region of interest" description="Disordered" evidence="1">
    <location>
        <begin position="115"/>
        <end position="140"/>
    </location>
</feature>
<dbReference type="Pfam" id="PF01607">
    <property type="entry name" value="CBM_14"/>
    <property type="match status" value="1"/>
</dbReference>
<name>A0A7M7K5R7_VARDE</name>
<dbReference type="InterPro" id="IPR052976">
    <property type="entry name" value="Scoloptoxin-like"/>
</dbReference>
<keyword evidence="5" id="KW-1185">Reference proteome</keyword>
<evidence type="ECO:0000259" key="3">
    <source>
        <dbReference type="PROSITE" id="PS50940"/>
    </source>
</evidence>
<sequence length="313" mass="35208">MKLFIALTASTLLAVADCQYRRIKYREDNYYEQLYKRRMAEEQMQKFSQTAFQRRLGLAYASKFPILPPRLRFNARSKDKDNDDIDLSSTNLSPSAILWELPRKHFNRILDSGTTVAPPEKLMRPRPTRPPAYSLDGFVPKPSTSNLELTAVHPPVSLSGASTSNSASSTSTSVLTINGKKSSSSSKSSVWGDAFLFREGKKSRGKKEKERTKQELLTRRFKSGSASSRRRSSKKGIPGVDYPDYVQIPETNFSCENKKIAGMYADKEAGCQVWHICTGVSKVTKARHSFLCAAGTIFSEKKGVCDWWYNVQC</sequence>